<dbReference type="AlphaFoldDB" id="A0A7I9WBZ5"/>
<organism evidence="1 2">
    <name type="scientific">Mycolicibacterium agri</name>
    <name type="common">Mycobacterium agri</name>
    <dbReference type="NCBI Taxonomy" id="36811"/>
    <lineage>
        <taxon>Bacteria</taxon>
        <taxon>Bacillati</taxon>
        <taxon>Actinomycetota</taxon>
        <taxon>Actinomycetes</taxon>
        <taxon>Mycobacteriales</taxon>
        <taxon>Mycobacteriaceae</taxon>
        <taxon>Mycolicibacterium</taxon>
    </lineage>
</organism>
<comment type="caution">
    <text evidence="1">The sequence shown here is derived from an EMBL/GenBank/DDBJ whole genome shotgun (WGS) entry which is preliminary data.</text>
</comment>
<gene>
    <name evidence="1" type="ORF">MAGR_66820</name>
</gene>
<dbReference type="RefSeq" id="WP_163701571.1">
    <property type="nucleotide sequence ID" value="NZ_BLKS01000003.1"/>
</dbReference>
<dbReference type="EMBL" id="BLKS01000003">
    <property type="protein sequence ID" value="GFG55241.1"/>
    <property type="molecule type" value="Genomic_DNA"/>
</dbReference>
<protein>
    <submittedName>
        <fullName evidence="1">Uncharacterized protein</fullName>
    </submittedName>
</protein>
<proteinExistence type="predicted"/>
<sequence>MDTRVPLMVASVLRAPPSATPPALTRGCSAGSALFSGPGTMADRVAALRERAIEAIGKK</sequence>
<evidence type="ECO:0000313" key="2">
    <source>
        <dbReference type="Proteomes" id="UP000465302"/>
    </source>
</evidence>
<name>A0A7I9WBZ5_MYCAG</name>
<evidence type="ECO:0000313" key="1">
    <source>
        <dbReference type="EMBL" id="GFG55241.1"/>
    </source>
</evidence>
<dbReference type="Proteomes" id="UP000465302">
    <property type="component" value="Unassembled WGS sequence"/>
</dbReference>
<accession>A0A7I9WBZ5</accession>
<reference evidence="1 2" key="1">
    <citation type="journal article" date="2019" name="Emerg. Microbes Infect.">
        <title>Comprehensive subspecies identification of 175 nontuberculous mycobacteria species based on 7547 genomic profiles.</title>
        <authorList>
            <person name="Matsumoto Y."/>
            <person name="Kinjo T."/>
            <person name="Motooka D."/>
            <person name="Nabeya D."/>
            <person name="Jung N."/>
            <person name="Uechi K."/>
            <person name="Horii T."/>
            <person name="Iida T."/>
            <person name="Fujita J."/>
            <person name="Nakamura S."/>
        </authorList>
    </citation>
    <scope>NUCLEOTIDE SEQUENCE [LARGE SCALE GENOMIC DNA]</scope>
    <source>
        <strain evidence="1 2">JCM 6377</strain>
    </source>
</reference>